<dbReference type="PRINTS" id="PR01225">
    <property type="entry name" value="EXPANSNFAMLY"/>
</dbReference>
<evidence type="ECO:0000313" key="11">
    <source>
        <dbReference type="EMBL" id="PAN33343.1"/>
    </source>
</evidence>
<name>A0A2S3HZU9_9POAL</name>
<dbReference type="PANTHER" id="PTHR31867">
    <property type="entry name" value="EXPANSIN-A15"/>
    <property type="match status" value="1"/>
</dbReference>
<evidence type="ECO:0000256" key="6">
    <source>
        <dbReference type="ARBA" id="ARBA00023180"/>
    </source>
</evidence>
<organism evidence="11">
    <name type="scientific">Panicum hallii</name>
    <dbReference type="NCBI Taxonomy" id="206008"/>
    <lineage>
        <taxon>Eukaryota</taxon>
        <taxon>Viridiplantae</taxon>
        <taxon>Streptophyta</taxon>
        <taxon>Embryophyta</taxon>
        <taxon>Tracheophyta</taxon>
        <taxon>Spermatophyta</taxon>
        <taxon>Magnoliopsida</taxon>
        <taxon>Liliopsida</taxon>
        <taxon>Poales</taxon>
        <taxon>Poaceae</taxon>
        <taxon>PACMAD clade</taxon>
        <taxon>Panicoideae</taxon>
        <taxon>Panicodae</taxon>
        <taxon>Paniceae</taxon>
        <taxon>Panicinae</taxon>
        <taxon>Panicum</taxon>
        <taxon>Panicum sect. Panicum</taxon>
    </lineage>
</organism>
<dbReference type="Gene3D" id="2.40.40.10">
    <property type="entry name" value="RlpA-like domain"/>
    <property type="match status" value="1"/>
</dbReference>
<dbReference type="Pfam" id="PF01357">
    <property type="entry name" value="Expansin_C"/>
    <property type="match status" value="1"/>
</dbReference>
<comment type="subcellular location">
    <subcellularLocation>
        <location evidence="8">Secreted</location>
        <location evidence="8">Cell wall</location>
    </subcellularLocation>
    <subcellularLocation>
        <location evidence="8">Membrane</location>
        <topology evidence="8">Peripheral membrane protein</topology>
    </subcellularLocation>
</comment>
<keyword evidence="7 8" id="KW-0961">Cell wall biogenesis/degradation</keyword>
<dbReference type="PROSITE" id="PS50843">
    <property type="entry name" value="EXPANSIN_CBD"/>
    <property type="match status" value="1"/>
</dbReference>
<gene>
    <name evidence="11" type="ORF">PAHAL_6G013800</name>
</gene>
<evidence type="ECO:0000256" key="2">
    <source>
        <dbReference type="ARBA" id="ARBA00022512"/>
    </source>
</evidence>
<dbReference type="GO" id="GO:0005576">
    <property type="term" value="C:extracellular region"/>
    <property type="evidence" value="ECO:0007669"/>
    <property type="project" value="InterPro"/>
</dbReference>
<dbReference type="CDD" id="cd22274">
    <property type="entry name" value="DPBB_EXPA_N"/>
    <property type="match status" value="1"/>
</dbReference>
<evidence type="ECO:0000256" key="7">
    <source>
        <dbReference type="ARBA" id="ARBA00023316"/>
    </source>
</evidence>
<dbReference type="EMBL" id="CM008051">
    <property type="protein sequence ID" value="PAN33343.1"/>
    <property type="molecule type" value="Genomic_DNA"/>
</dbReference>
<proteinExistence type="inferred from homology"/>
<keyword evidence="5" id="KW-0472">Membrane</keyword>
<evidence type="ECO:0000259" key="10">
    <source>
        <dbReference type="PROSITE" id="PS50843"/>
    </source>
</evidence>
<dbReference type="SUPFAM" id="SSF50685">
    <property type="entry name" value="Barwin-like endoglucanases"/>
    <property type="match status" value="1"/>
</dbReference>
<feature type="domain" description="Expansin-like EG45" evidence="9">
    <location>
        <begin position="52"/>
        <end position="164"/>
    </location>
</feature>
<dbReference type="InterPro" id="IPR007112">
    <property type="entry name" value="Expansin/allergen_DPBB_dom"/>
</dbReference>
<dbReference type="SMART" id="SM00837">
    <property type="entry name" value="DPBB_1"/>
    <property type="match status" value="1"/>
</dbReference>
<accession>A0A2S3HZU9</accession>
<evidence type="ECO:0000256" key="3">
    <source>
        <dbReference type="ARBA" id="ARBA00022525"/>
    </source>
</evidence>
<dbReference type="InterPro" id="IPR002963">
    <property type="entry name" value="Expansin"/>
</dbReference>
<dbReference type="InterPro" id="IPR009009">
    <property type="entry name" value="RlpA-like_DPBB"/>
</dbReference>
<feature type="signal peptide" evidence="8">
    <location>
        <begin position="1"/>
        <end position="28"/>
    </location>
</feature>
<feature type="chain" id="PRO_5015371623" description="Expansin" evidence="8">
    <location>
        <begin position="29"/>
        <end position="258"/>
    </location>
</feature>
<dbReference type="InterPro" id="IPR036749">
    <property type="entry name" value="Expansin_CBD_sf"/>
</dbReference>
<dbReference type="InterPro" id="IPR036908">
    <property type="entry name" value="RlpA-like_sf"/>
</dbReference>
<dbReference type="Gramene" id="PAN33343">
    <property type="protein sequence ID" value="PAN33343"/>
    <property type="gene ID" value="PAHAL_6G013800"/>
</dbReference>
<sequence length="258" mass="27507">MDPSPACPRAAAAVALLLLTVSPEAVTAVNAGGWEEAHATFYGDETGAETMQGACGYGNLFEQGYGLETTALSVALFDEGRSCGGCYELRCHGSASCAPGGAPVTVTATNACPANYSKPNENWCNPPLRHFDLSKPMFLRLVTDFHAGIVPVQYRRAPCARRGGVRFGMKGNRWWVAVLVFNVAGAGDVRAVAVRGSRDAQWADMSRNWGQIWDGDARLVGQGLSFRVTSGDGRSIVFDGVVPPTWTAGQSFEGKHQF</sequence>
<keyword evidence="3 8" id="KW-0964">Secreted</keyword>
<comment type="function">
    <text evidence="8">Causes loosening and extension of plant cell walls by disrupting non-covalent bonding between cellulose microfibrils and matrix glucans. No enzymatic activity has been found.</text>
</comment>
<feature type="domain" description="Expansin-like CBD" evidence="10">
    <location>
        <begin position="174"/>
        <end position="254"/>
    </location>
</feature>
<dbReference type="PRINTS" id="PR01226">
    <property type="entry name" value="EXPANSIN"/>
</dbReference>
<dbReference type="PROSITE" id="PS50842">
    <property type="entry name" value="EXPANSIN_EG45"/>
    <property type="match status" value="1"/>
</dbReference>
<dbReference type="GO" id="GO:0016020">
    <property type="term" value="C:membrane"/>
    <property type="evidence" value="ECO:0007669"/>
    <property type="project" value="UniProtKB-SubCell"/>
</dbReference>
<evidence type="ECO:0000259" key="9">
    <source>
        <dbReference type="PROSITE" id="PS50842"/>
    </source>
</evidence>
<protein>
    <recommendedName>
        <fullName evidence="8">Expansin</fullName>
    </recommendedName>
</protein>
<comment type="similarity">
    <text evidence="1 8">Belongs to the expansin family. Expansin A subfamily.</text>
</comment>
<dbReference type="Proteomes" id="UP000243499">
    <property type="component" value="Chromosome 6"/>
</dbReference>
<dbReference type="SUPFAM" id="SSF49590">
    <property type="entry name" value="PHL pollen allergen"/>
    <property type="match status" value="1"/>
</dbReference>
<keyword evidence="6" id="KW-0325">Glycoprotein</keyword>
<evidence type="ECO:0000256" key="5">
    <source>
        <dbReference type="ARBA" id="ARBA00023136"/>
    </source>
</evidence>
<dbReference type="InterPro" id="IPR007117">
    <property type="entry name" value="Expansin_CBD"/>
</dbReference>
<reference evidence="11" key="1">
    <citation type="submission" date="2018-04" db="EMBL/GenBank/DDBJ databases">
        <title>WGS assembly of Panicum hallii.</title>
        <authorList>
            <person name="Lovell J."/>
            <person name="Jenkins J."/>
            <person name="Lowry D."/>
            <person name="Mamidi S."/>
            <person name="Sreedasyam A."/>
            <person name="Weng X."/>
            <person name="Barry K."/>
            <person name="Bonette J."/>
            <person name="Campitelli B."/>
            <person name="Daum C."/>
            <person name="Gordon S."/>
            <person name="Gould B."/>
            <person name="Lipzen A."/>
            <person name="Macqueen A."/>
            <person name="Palacio-Mejia J."/>
            <person name="Plott C."/>
            <person name="Shakirov E."/>
            <person name="Shu S."/>
            <person name="Yoshinaga Y."/>
            <person name="Zane M."/>
            <person name="Rokhsar D."/>
            <person name="Grimwood J."/>
            <person name="Schmutz J."/>
            <person name="Juenger T."/>
        </authorList>
    </citation>
    <scope>NUCLEOTIDE SEQUENCE [LARGE SCALE GENOMIC DNA]</scope>
    <source>
        <strain evidence="11">FIL2</strain>
    </source>
</reference>
<evidence type="ECO:0000256" key="4">
    <source>
        <dbReference type="ARBA" id="ARBA00022729"/>
    </source>
</evidence>
<evidence type="ECO:0000256" key="8">
    <source>
        <dbReference type="RuleBase" id="RU365023"/>
    </source>
</evidence>
<keyword evidence="4 8" id="KW-0732">Signal</keyword>
<dbReference type="GO" id="GO:0009664">
    <property type="term" value="P:plant-type cell wall organization"/>
    <property type="evidence" value="ECO:0007669"/>
    <property type="project" value="InterPro"/>
</dbReference>
<keyword evidence="2 8" id="KW-0134">Cell wall</keyword>
<evidence type="ECO:0000256" key="1">
    <source>
        <dbReference type="ARBA" id="ARBA00005392"/>
    </source>
</evidence>
<dbReference type="Gene3D" id="2.60.40.760">
    <property type="entry name" value="Expansin, cellulose-binding-like domain"/>
    <property type="match status" value="1"/>
</dbReference>
<dbReference type="InterPro" id="IPR007118">
    <property type="entry name" value="Expan_Lol_pI"/>
</dbReference>
<dbReference type="AlphaFoldDB" id="A0A2S3HZU9"/>
<dbReference type="Pfam" id="PF03330">
    <property type="entry name" value="DPBB_1"/>
    <property type="match status" value="1"/>
</dbReference>